<feature type="compositionally biased region" description="Basic and acidic residues" evidence="1">
    <location>
        <begin position="434"/>
        <end position="443"/>
    </location>
</feature>
<feature type="compositionally biased region" description="Basic and acidic residues" evidence="1">
    <location>
        <begin position="508"/>
        <end position="535"/>
    </location>
</feature>
<feature type="transmembrane region" description="Helical" evidence="2">
    <location>
        <begin position="165"/>
        <end position="189"/>
    </location>
</feature>
<feature type="region of interest" description="Disordered" evidence="1">
    <location>
        <begin position="427"/>
        <end position="455"/>
    </location>
</feature>
<feature type="compositionally biased region" description="Basic and acidic residues" evidence="1">
    <location>
        <begin position="815"/>
        <end position="830"/>
    </location>
</feature>
<feature type="region of interest" description="Disordered" evidence="1">
    <location>
        <begin position="497"/>
        <end position="550"/>
    </location>
</feature>
<sequence>MALVFMLGGLFIGLESLTALLGGPGGTGLLLTTMAALVEKNIGSSAFKAGNRLVGTITAGASAILTLLAVQLVTVSFNYISDLLIEQAHDSPVVARTVAFRDRLLQTVQLLTFGSLLFVMGAVFVVCKNKYEANEHLWTTALTTVPGILATGYRDGGLNWRSVFLSWAVVFVGVVAAVWVTTFVLPISANEKLRRKFEKASIELAAAAAEIASVCVEEGGDQGQLAGATGVDEGRDFCDDGLSSRFLPLTNQLERVSARLATVESLLPAAQQEALQSEWAAGRWKERVVVKDRGGRSVSRFVYFVRGMRVLFSREFWRTVIFGEPKEVGRRTLAQAEVWRLALRALRRIAAEASRLLEFLTSGAARAGISREERELAERAGILLSGLMESLTMLVDGRALEPSGAFSLLGGGSKKLAAALNEVQKTRSPSSVVTERDNSRERLPTSSPSNSRLRNLHRSSSSLNLLTVYDEGAAVLSALVEVAVQLENRYFSEILKQGEEEGSGGSRRSGERGKSSVNFDHQEPEGEGGEGKKVGQQEGQIGTPQGERAPLRAKSLGFALSARVFRAGPMSPPVSRDDEQSVGGQSEGMTIGEQDREGSYDGERDFFEAAEVDSMPAVMRLSRPHLAVFSSASSRGARHLLGRLSLAPIAPAVASLGKSLSGLGGASESEGGGFVELGDGKTVRSETEPGGGRSEGGASPFHHVSSPESGVNRGPVGFVGLSVEKGEEGSRGDVVEEEGGREGKGGQEEKEETKSGKRVVLPPIDNVEDGPRGSRNRRAGSLDESTSVAMQKAFADSQGELGWEEGTGDVEEDGGTEKEAGATLVRRDTGETNETQQQPHGGTTNTNRLGGMSRSISTPLIFSSSKGMAGVGGTECDENNFSSEARRLDLLARQQDSAVRWLVDFLYACCHQSFAVFRQAQRPASERLYRKIMDAMATAGERSPLKKKMEGRKGTFLLAFFAGFFVLFTVRKKQAKELHRR</sequence>
<feature type="compositionally biased region" description="Acidic residues" evidence="1">
    <location>
        <begin position="802"/>
        <end position="814"/>
    </location>
</feature>
<dbReference type="EMBL" id="CDMZ01004953">
    <property type="protein sequence ID" value="CEM51466.1"/>
    <property type="molecule type" value="Genomic_DNA"/>
</dbReference>
<feature type="compositionally biased region" description="Low complexity" evidence="1">
    <location>
        <begin position="444"/>
        <end position="455"/>
    </location>
</feature>
<feature type="transmembrane region" description="Helical" evidence="2">
    <location>
        <begin position="53"/>
        <end position="74"/>
    </location>
</feature>
<keyword evidence="2" id="KW-0472">Membrane</keyword>
<feature type="region of interest" description="Disordered" evidence="1">
    <location>
        <begin position="567"/>
        <end position="599"/>
    </location>
</feature>
<feature type="region of interest" description="Disordered" evidence="1">
    <location>
        <begin position="661"/>
        <end position="854"/>
    </location>
</feature>
<feature type="compositionally biased region" description="Gly residues" evidence="1">
    <location>
        <begin position="662"/>
        <end position="675"/>
    </location>
</feature>
<feature type="compositionally biased region" description="Basic and acidic residues" evidence="1">
    <location>
        <begin position="678"/>
        <end position="687"/>
    </location>
</feature>
<evidence type="ECO:0000313" key="3">
    <source>
        <dbReference type="EMBL" id="CEM51466.1"/>
    </source>
</evidence>
<organism evidence="3">
    <name type="scientific">Chromera velia CCMP2878</name>
    <dbReference type="NCBI Taxonomy" id="1169474"/>
    <lineage>
        <taxon>Eukaryota</taxon>
        <taxon>Sar</taxon>
        <taxon>Alveolata</taxon>
        <taxon>Colpodellida</taxon>
        <taxon>Chromeraceae</taxon>
        <taxon>Chromera</taxon>
    </lineage>
</organism>
<feature type="transmembrane region" description="Helical" evidence="2">
    <location>
        <begin position="6"/>
        <end position="32"/>
    </location>
</feature>
<dbReference type="AlphaFoldDB" id="A0A0G4I3N5"/>
<evidence type="ECO:0000256" key="2">
    <source>
        <dbReference type="SAM" id="Phobius"/>
    </source>
</evidence>
<keyword evidence="2" id="KW-1133">Transmembrane helix</keyword>
<gene>
    <name evidence="3" type="ORF">Cvel_10643</name>
</gene>
<feature type="compositionally biased region" description="Polar residues" evidence="1">
    <location>
        <begin position="832"/>
        <end position="854"/>
    </location>
</feature>
<name>A0A0G4I3N5_9ALVE</name>
<feature type="transmembrane region" description="Helical" evidence="2">
    <location>
        <begin position="954"/>
        <end position="971"/>
    </location>
</feature>
<reference evidence="3" key="1">
    <citation type="submission" date="2014-11" db="EMBL/GenBank/DDBJ databases">
        <authorList>
            <person name="Otto D Thomas"/>
            <person name="Naeem Raeece"/>
        </authorList>
    </citation>
    <scope>NUCLEOTIDE SEQUENCE</scope>
</reference>
<accession>A0A0G4I3N5</accession>
<dbReference type="VEuPathDB" id="CryptoDB:Cvel_10643"/>
<feature type="transmembrane region" description="Helical" evidence="2">
    <location>
        <begin position="108"/>
        <end position="127"/>
    </location>
</feature>
<feature type="compositionally biased region" description="Basic and acidic residues" evidence="1">
    <location>
        <begin position="724"/>
        <end position="755"/>
    </location>
</feature>
<proteinExistence type="predicted"/>
<evidence type="ECO:0000256" key="1">
    <source>
        <dbReference type="SAM" id="MobiDB-lite"/>
    </source>
</evidence>
<keyword evidence="2" id="KW-0812">Transmembrane</keyword>
<protein>
    <submittedName>
        <fullName evidence="3">Uncharacterized protein</fullName>
    </submittedName>
</protein>